<organism evidence="3 4">
    <name type="scientific">Ensete ventricosum</name>
    <name type="common">Abyssinian banana</name>
    <name type="synonym">Musa ensete</name>
    <dbReference type="NCBI Taxonomy" id="4639"/>
    <lineage>
        <taxon>Eukaryota</taxon>
        <taxon>Viridiplantae</taxon>
        <taxon>Streptophyta</taxon>
        <taxon>Embryophyta</taxon>
        <taxon>Tracheophyta</taxon>
        <taxon>Spermatophyta</taxon>
        <taxon>Magnoliopsida</taxon>
        <taxon>Liliopsida</taxon>
        <taxon>Zingiberales</taxon>
        <taxon>Musaceae</taxon>
        <taxon>Ensete</taxon>
    </lineage>
</organism>
<dbReference type="AlphaFoldDB" id="A0A427AQY9"/>
<gene>
    <name evidence="3" type="ORF">B296_00003497</name>
</gene>
<dbReference type="PANTHER" id="PTHR35164">
    <property type="entry name" value="EXPRESSED PROTEIN"/>
    <property type="match status" value="1"/>
</dbReference>
<evidence type="ECO:0000256" key="1">
    <source>
        <dbReference type="SAM" id="Coils"/>
    </source>
</evidence>
<feature type="coiled-coil region" evidence="1">
    <location>
        <begin position="189"/>
        <end position="258"/>
    </location>
</feature>
<protein>
    <recommendedName>
        <fullName evidence="5">WEB family protein</fullName>
    </recommendedName>
</protein>
<evidence type="ECO:0000313" key="3">
    <source>
        <dbReference type="EMBL" id="RRT78651.1"/>
    </source>
</evidence>
<proteinExistence type="predicted"/>
<dbReference type="Proteomes" id="UP000287651">
    <property type="component" value="Unassembled WGS sequence"/>
</dbReference>
<feature type="coiled-coil region" evidence="1">
    <location>
        <begin position="330"/>
        <end position="459"/>
    </location>
</feature>
<name>A0A427AQY9_ENSVE</name>
<dbReference type="PANTHER" id="PTHR35164:SF9">
    <property type="entry name" value="EXPRESSED PROTEIN"/>
    <property type="match status" value="1"/>
</dbReference>
<evidence type="ECO:0000313" key="4">
    <source>
        <dbReference type="Proteomes" id="UP000287651"/>
    </source>
</evidence>
<reference evidence="3 4" key="1">
    <citation type="journal article" date="2014" name="Agronomy (Basel)">
        <title>A Draft Genome Sequence for Ensete ventricosum, the Drought-Tolerant Tree Against Hunger.</title>
        <authorList>
            <person name="Harrison J."/>
            <person name="Moore K.A."/>
            <person name="Paszkiewicz K."/>
            <person name="Jones T."/>
            <person name="Grant M."/>
            <person name="Ambacheew D."/>
            <person name="Muzemil S."/>
            <person name="Studholme D.J."/>
        </authorList>
    </citation>
    <scope>NUCLEOTIDE SEQUENCE [LARGE SCALE GENOMIC DNA]</scope>
</reference>
<keyword evidence="1" id="KW-0175">Coiled coil</keyword>
<evidence type="ECO:0000256" key="2">
    <source>
        <dbReference type="SAM" id="MobiDB-lite"/>
    </source>
</evidence>
<sequence>MWTVKKAAFGRPHITTTQSGKEGKSHVTARHRSHPTWARESTARRTTVVDVAVLRTPTDLSQVTPPTFGRHVGKDIIFFVGSLSCGCHAVVQRSRRSSGGGNAMAEALRQIWRSGRGDGLPQNKIPTFSLPRFLPLRFLFSSHQLRGEHKGGVPSHFDLVSCPLQEELRNVARERCQALEELEEMKWRMLSEEENKANSKARMEMLESELEKTKESERRMLESLTCQTKQLEQTKILLEEAKLEIRSLNESIGILESSAGPKASTVEKSVTPEVASGSEKIGALRTELRLALAAEEKSKKAMDDLALVLKEVTTESSWVKEKLCETQCELENARGEAERLKVMLKRTENKLRVTTEESKRLKSEAEESFAAWNAKETGFLECMKMCEDEIINMKQENAKLADLHKSARQEISKLRDILKQAINEASVVKEALEIARKENSQLQDMLTEKDNSLENMAQELECFKVSEAAALDNVKELQSLLVASSSIDLSSTSYSFDNGTFGSPRTPASGSAVRKTMAKYPSENWKHEDPLTESGRRLSLGDSDRFEGSILDLVESPRQKKDEEVVAVPEKNALTTKSLHASTNQVDRKQLHGMEHGWDSPMRQKLKKRQILRRFGDMLRRSIHN</sequence>
<comment type="caution">
    <text evidence="3">The sequence shown here is derived from an EMBL/GenBank/DDBJ whole genome shotgun (WGS) entry which is preliminary data.</text>
</comment>
<evidence type="ECO:0008006" key="5">
    <source>
        <dbReference type="Google" id="ProtNLM"/>
    </source>
</evidence>
<feature type="region of interest" description="Disordered" evidence="2">
    <location>
        <begin position="1"/>
        <end position="41"/>
    </location>
</feature>
<accession>A0A427AQY9</accession>
<dbReference type="EMBL" id="AMZH03001621">
    <property type="protein sequence ID" value="RRT78651.1"/>
    <property type="molecule type" value="Genomic_DNA"/>
</dbReference>